<dbReference type="PANTHER" id="PTHR47799:SF1">
    <property type="entry name" value="OMEGA-AMIDASE YAFV"/>
    <property type="match status" value="1"/>
</dbReference>
<dbReference type="InterPro" id="IPR036526">
    <property type="entry name" value="C-N_Hydrolase_sf"/>
</dbReference>
<dbReference type="AlphaFoldDB" id="A0A6F8PTG7"/>
<gene>
    <name evidence="2" type="ORF">THMIRHAS_07940</name>
</gene>
<dbReference type="Proteomes" id="UP000501726">
    <property type="component" value="Chromosome"/>
</dbReference>
<dbReference type="PROSITE" id="PS50263">
    <property type="entry name" value="CN_HYDROLASE"/>
    <property type="match status" value="1"/>
</dbReference>
<proteinExistence type="predicted"/>
<evidence type="ECO:0000259" key="1">
    <source>
        <dbReference type="PROSITE" id="PS50263"/>
    </source>
</evidence>
<sequence length="200" mass="22386">MQPQQFVESYSVVSFLQDLAVQRNESIIAGVAEKHDTAFQNNALAVNPYGQILLRYQKQRCFTYAGEQEVYQAGKQAGIVEVAGVKTALFVCYDLRFPELFRAPAQQIEMMVVLANWPQERQAHWSALLQARAIENQCFVIGVNRIGEDGNGLHYAGGSMVINPDGVVITKLANESIAQVIIDLDEVAQQRQKFDFLADY</sequence>
<dbReference type="InterPro" id="IPR003010">
    <property type="entry name" value="C-N_Hydrolase"/>
</dbReference>
<dbReference type="KEGG" id="tse:THMIRHAS_07940"/>
<dbReference type="PANTHER" id="PTHR47799">
    <property type="entry name" value="OMEGA-AMIDASE YAFV"/>
    <property type="match status" value="1"/>
</dbReference>
<evidence type="ECO:0000313" key="3">
    <source>
        <dbReference type="Proteomes" id="UP000501726"/>
    </source>
</evidence>
<name>A0A6F8PTG7_9GAMM</name>
<dbReference type="Gene3D" id="3.60.110.10">
    <property type="entry name" value="Carbon-nitrogen hydrolase"/>
    <property type="match status" value="1"/>
</dbReference>
<dbReference type="InterPro" id="IPR052737">
    <property type="entry name" value="Omega-amidase_YafV"/>
</dbReference>
<dbReference type="GO" id="GO:0050152">
    <property type="term" value="F:omega-amidase activity"/>
    <property type="evidence" value="ECO:0007669"/>
    <property type="project" value="TreeGrafter"/>
</dbReference>
<feature type="domain" description="CN hydrolase" evidence="1">
    <location>
        <begin position="1"/>
        <end position="189"/>
    </location>
</feature>
<dbReference type="GO" id="GO:0106008">
    <property type="term" value="F:2-oxoglutaramate amidase activity"/>
    <property type="evidence" value="ECO:0007669"/>
    <property type="project" value="TreeGrafter"/>
</dbReference>
<evidence type="ECO:0000313" key="2">
    <source>
        <dbReference type="EMBL" id="BBP45421.1"/>
    </source>
</evidence>
<organism evidence="2 3">
    <name type="scientific">Thiosulfatimonas sediminis</name>
    <dbReference type="NCBI Taxonomy" id="2675054"/>
    <lineage>
        <taxon>Bacteria</taxon>
        <taxon>Pseudomonadati</taxon>
        <taxon>Pseudomonadota</taxon>
        <taxon>Gammaproteobacteria</taxon>
        <taxon>Thiotrichales</taxon>
        <taxon>Piscirickettsiaceae</taxon>
        <taxon>Thiosulfatimonas</taxon>
    </lineage>
</organism>
<dbReference type="EMBL" id="AP021889">
    <property type="protein sequence ID" value="BBP45421.1"/>
    <property type="molecule type" value="Genomic_DNA"/>
</dbReference>
<accession>A0A6F8PTG7</accession>
<dbReference type="SUPFAM" id="SSF56317">
    <property type="entry name" value="Carbon-nitrogen hydrolase"/>
    <property type="match status" value="1"/>
</dbReference>
<reference evidence="3" key="1">
    <citation type="submission" date="2019-11" db="EMBL/GenBank/DDBJ databases">
        <title>Isolation and characterization of two novel species in the genus Thiomicrorhabdus.</title>
        <authorList>
            <person name="Mochizuki J."/>
            <person name="Kojima H."/>
            <person name="Fukui M."/>
        </authorList>
    </citation>
    <scope>NUCLEOTIDE SEQUENCE [LARGE SCALE GENOMIC DNA]</scope>
    <source>
        <strain evidence="3">aks77</strain>
    </source>
</reference>
<keyword evidence="3" id="KW-1185">Reference proteome</keyword>
<protein>
    <recommendedName>
        <fullName evidence="1">CN hydrolase domain-containing protein</fullName>
    </recommendedName>
</protein>
<dbReference type="Pfam" id="PF00795">
    <property type="entry name" value="CN_hydrolase"/>
    <property type="match status" value="1"/>
</dbReference>